<protein>
    <submittedName>
        <fullName evidence="8">RDD domain protein</fullName>
    </submittedName>
</protein>
<dbReference type="EMBL" id="CP002826">
    <property type="protein sequence ID" value="AEI06867.1"/>
    <property type="molecule type" value="Genomic_DNA"/>
</dbReference>
<dbReference type="KEGG" id="ocg:OCA5_c21640"/>
<evidence type="ECO:0000256" key="4">
    <source>
        <dbReference type="ARBA" id="ARBA00022989"/>
    </source>
</evidence>
<proteinExistence type="predicted"/>
<dbReference type="GO" id="GO:0005886">
    <property type="term" value="C:plasma membrane"/>
    <property type="evidence" value="ECO:0007669"/>
    <property type="project" value="UniProtKB-SubCell"/>
</dbReference>
<feature type="transmembrane region" description="Helical" evidence="6">
    <location>
        <begin position="76"/>
        <end position="95"/>
    </location>
</feature>
<evidence type="ECO:0000256" key="5">
    <source>
        <dbReference type="ARBA" id="ARBA00023136"/>
    </source>
</evidence>
<keyword evidence="3 6" id="KW-0812">Transmembrane</keyword>
<evidence type="ECO:0000313" key="8">
    <source>
        <dbReference type="EMBL" id="AEI06867.1"/>
    </source>
</evidence>
<gene>
    <name evidence="8" type="ordered locus">OCA5_c21640</name>
</gene>
<reference evidence="8 9" key="1">
    <citation type="journal article" date="2011" name="J. Bacteriol.">
        <title>Complete genome sequences of the chemolithoautotrophic Oligotropha carboxidovorans strains OM4 and OM5.</title>
        <authorList>
            <person name="Volland S."/>
            <person name="Rachinger M."/>
            <person name="Strittmatter A."/>
            <person name="Daniel R."/>
            <person name="Gottschalk G."/>
            <person name="Meyer O."/>
        </authorList>
    </citation>
    <scope>NUCLEOTIDE SEQUENCE [LARGE SCALE GENOMIC DNA]</scope>
    <source>
        <strain evidence="9">ATCC 49405 / DSM 1227 / KCTC 32145 / OM5</strain>
    </source>
</reference>
<comment type="subcellular location">
    <subcellularLocation>
        <location evidence="1">Cell membrane</location>
        <topology evidence="1">Multi-pass membrane protein</topology>
    </subcellularLocation>
</comment>
<accession>F8BXN0</accession>
<evidence type="ECO:0000256" key="2">
    <source>
        <dbReference type="ARBA" id="ARBA00022475"/>
    </source>
</evidence>
<keyword evidence="2" id="KW-1003">Cell membrane</keyword>
<dbReference type="HOGENOM" id="CLU_116272_1_0_5"/>
<dbReference type="AlphaFoldDB" id="F8BXN0"/>
<evidence type="ECO:0000256" key="6">
    <source>
        <dbReference type="SAM" id="Phobius"/>
    </source>
</evidence>
<feature type="transmembrane region" description="Helical" evidence="6">
    <location>
        <begin position="123"/>
        <end position="151"/>
    </location>
</feature>
<evidence type="ECO:0000256" key="3">
    <source>
        <dbReference type="ARBA" id="ARBA00022692"/>
    </source>
</evidence>
<organism evidence="8 9">
    <name type="scientific">Afipia carboxidovorans (strain ATCC 49405 / DSM 1227 / KCTC 32145 / OM5)</name>
    <name type="common">Oligotropha carboxidovorans</name>
    <dbReference type="NCBI Taxonomy" id="504832"/>
    <lineage>
        <taxon>Bacteria</taxon>
        <taxon>Pseudomonadati</taxon>
        <taxon>Pseudomonadota</taxon>
        <taxon>Alphaproteobacteria</taxon>
        <taxon>Hyphomicrobiales</taxon>
        <taxon>Nitrobacteraceae</taxon>
        <taxon>Afipia</taxon>
    </lineage>
</organism>
<evidence type="ECO:0000259" key="7">
    <source>
        <dbReference type="Pfam" id="PF06271"/>
    </source>
</evidence>
<evidence type="ECO:0000256" key="1">
    <source>
        <dbReference type="ARBA" id="ARBA00004651"/>
    </source>
</evidence>
<keyword evidence="9" id="KW-1185">Reference proteome</keyword>
<dbReference type="PATRIC" id="fig|504832.7.peg.2285"/>
<dbReference type="Pfam" id="PF06271">
    <property type="entry name" value="RDD"/>
    <property type="match status" value="1"/>
</dbReference>
<dbReference type="PANTHER" id="PTHR36115">
    <property type="entry name" value="PROLINE-RICH ANTIGEN HOMOLOG-RELATED"/>
    <property type="match status" value="1"/>
</dbReference>
<dbReference type="OrthoDB" id="7270324at2"/>
<dbReference type="Proteomes" id="UP000007730">
    <property type="component" value="Chromosome"/>
</dbReference>
<keyword evidence="4 6" id="KW-1133">Transmembrane helix</keyword>
<keyword evidence="5 6" id="KW-0472">Membrane</keyword>
<sequence length="179" mass="19571">MSNTQDSNGGASWRNEPYGSRAYEAETQSNLALYSGVLTKRFVAFLIDLLVLSVPIILATIFIALFGVVTLGLGWALFWLVSPFSIVWALLYYGLSLGGAHSATVGMRMLGIHMETLSGEPPYFLLGVIHALAYWFSVSFLTPLIVLVGFFNRRGQLLHDLVLGTVLVNTAATQPPRSF</sequence>
<dbReference type="STRING" id="504832.OCA5_c21640"/>
<dbReference type="InterPro" id="IPR051791">
    <property type="entry name" value="Pra-immunoreactive"/>
</dbReference>
<dbReference type="RefSeq" id="WP_013913177.1">
    <property type="nucleotide sequence ID" value="NC_011386.1"/>
</dbReference>
<feature type="domain" description="RDD" evidence="7">
    <location>
        <begin position="38"/>
        <end position="163"/>
    </location>
</feature>
<feature type="transmembrane region" description="Helical" evidence="6">
    <location>
        <begin position="42"/>
        <end position="69"/>
    </location>
</feature>
<name>F8BXN0_AFIC5</name>
<dbReference type="eggNOG" id="COG1714">
    <property type="taxonomic scope" value="Bacteria"/>
</dbReference>
<evidence type="ECO:0000313" key="9">
    <source>
        <dbReference type="Proteomes" id="UP000007730"/>
    </source>
</evidence>
<dbReference type="InterPro" id="IPR010432">
    <property type="entry name" value="RDD"/>
</dbReference>